<protein>
    <recommendedName>
        <fullName evidence="6">GRIP domain-containing protein</fullName>
    </recommendedName>
</protein>
<dbReference type="Proteomes" id="UP001209878">
    <property type="component" value="Unassembled WGS sequence"/>
</dbReference>
<proteinExistence type="predicted"/>
<evidence type="ECO:0000313" key="5">
    <source>
        <dbReference type="Proteomes" id="UP001209878"/>
    </source>
</evidence>
<keyword evidence="2" id="KW-0175">Coiled coil</keyword>
<dbReference type="AlphaFoldDB" id="A0AAD9IYE4"/>
<evidence type="ECO:0000313" key="4">
    <source>
        <dbReference type="EMBL" id="KAK2142877.1"/>
    </source>
</evidence>
<dbReference type="PANTHER" id="PTHR23157:SF25">
    <property type="entry name" value="GRIP AND COILED-COIL DOMAIN-CONTAINING PROTEIN 1"/>
    <property type="match status" value="1"/>
</dbReference>
<dbReference type="GO" id="GO:0005794">
    <property type="term" value="C:Golgi apparatus"/>
    <property type="evidence" value="ECO:0007669"/>
    <property type="project" value="TreeGrafter"/>
</dbReference>
<sequence>MNSRENRSELLKTVESQKEQLHRYETRLRDVVTAYKGLLKEKEALGATVKALSEAQVANSKDACLPQRDPTDGGAASETDGGDTEDQHLAEVKAQLMTLTHSLTTLTSEKSKMEATYQAEKKKMRHDYDEKLTKAEADNEKLQKLYTDQEKQVRELREKVRKQQNERDTEQNDHSLMLRELQKLLASERIIREQLEQQVGPKSHDMLPSNMVSDVINMAAEHTEHVDIPLHILLKFSTEIFHYKNIRQSP</sequence>
<evidence type="ECO:0000256" key="1">
    <source>
        <dbReference type="ARBA" id="ARBA00004184"/>
    </source>
</evidence>
<keyword evidence="5" id="KW-1185">Reference proteome</keyword>
<reference evidence="4" key="1">
    <citation type="journal article" date="2023" name="Mol. Biol. Evol.">
        <title>Third-Generation Sequencing Reveals the Adaptive Role of the Epigenome in Three Deep-Sea Polychaetes.</title>
        <authorList>
            <person name="Perez M."/>
            <person name="Aroh O."/>
            <person name="Sun Y."/>
            <person name="Lan Y."/>
            <person name="Juniper S.K."/>
            <person name="Young C.R."/>
            <person name="Angers B."/>
            <person name="Qian P.Y."/>
        </authorList>
    </citation>
    <scope>NUCLEOTIDE SEQUENCE</scope>
    <source>
        <strain evidence="4">R07B-5</strain>
    </source>
</reference>
<evidence type="ECO:0008006" key="6">
    <source>
        <dbReference type="Google" id="ProtNLM"/>
    </source>
</evidence>
<dbReference type="PANTHER" id="PTHR23157">
    <property type="entry name" value="GRIP AND COILED-COIL DOMAIN-CONTAINING PROTEIN 1"/>
    <property type="match status" value="1"/>
</dbReference>
<evidence type="ECO:0000256" key="3">
    <source>
        <dbReference type="SAM" id="MobiDB-lite"/>
    </source>
</evidence>
<dbReference type="EMBL" id="JAODUO010004717">
    <property type="protein sequence ID" value="KAK2142877.1"/>
    <property type="molecule type" value="Genomic_DNA"/>
</dbReference>
<dbReference type="InterPro" id="IPR051952">
    <property type="entry name" value="Golgi-autophagy_related"/>
</dbReference>
<name>A0AAD9IYE4_RIDPI</name>
<feature type="coiled-coil region" evidence="2">
    <location>
        <begin position="125"/>
        <end position="198"/>
    </location>
</feature>
<comment type="subcellular location">
    <subcellularLocation>
        <location evidence="1">Endomembrane system</location>
        <topology evidence="1">Peripheral membrane protein</topology>
    </subcellularLocation>
</comment>
<gene>
    <name evidence="4" type="ORF">NP493_4727g00001</name>
</gene>
<organism evidence="4 5">
    <name type="scientific">Ridgeia piscesae</name>
    <name type="common">Tubeworm</name>
    <dbReference type="NCBI Taxonomy" id="27915"/>
    <lineage>
        <taxon>Eukaryota</taxon>
        <taxon>Metazoa</taxon>
        <taxon>Spiralia</taxon>
        <taxon>Lophotrochozoa</taxon>
        <taxon>Annelida</taxon>
        <taxon>Polychaeta</taxon>
        <taxon>Sedentaria</taxon>
        <taxon>Canalipalpata</taxon>
        <taxon>Sabellida</taxon>
        <taxon>Siboglinidae</taxon>
        <taxon>Ridgeia</taxon>
    </lineage>
</organism>
<evidence type="ECO:0000256" key="2">
    <source>
        <dbReference type="SAM" id="Coils"/>
    </source>
</evidence>
<accession>A0AAD9IYE4</accession>
<feature type="region of interest" description="Disordered" evidence="3">
    <location>
        <begin position="58"/>
        <end position="85"/>
    </location>
</feature>
<comment type="caution">
    <text evidence="4">The sequence shown here is derived from an EMBL/GenBank/DDBJ whole genome shotgun (WGS) entry which is preliminary data.</text>
</comment>